<dbReference type="EMBL" id="JAINUG010000230">
    <property type="protein sequence ID" value="KAJ8386332.1"/>
    <property type="molecule type" value="Genomic_DNA"/>
</dbReference>
<evidence type="ECO:0000313" key="1">
    <source>
        <dbReference type="EMBL" id="KAJ8386332.1"/>
    </source>
</evidence>
<sequence>MTSFRYGGLFCPANHTFCLEVSEDFTMGQLNILGRVQLDTDISPWWEDTFYTESTQTLTDTMELVQRLIQETNYHLNQAQVEVDLAKQTTRILTSASTRSAQYAYTWWDWVYRGCVIASLLVFTITLVQCGYFKHLIAIGFEHFCTAVCNHMVALLFQTAHYSELNVQVVPPVHACTESEQQWHKPRTAGVKPGPVHKMVISRPKSNRLTEGGIRSTLQKGLVGDPLDLSLLQIEDAYKDFDVTEKPLIATDIQIPTAPNKVYKKITHVLMIRLTVDWWMLNR</sequence>
<keyword evidence="2" id="KW-1185">Reference proteome</keyword>
<dbReference type="AlphaFoldDB" id="A0AAD7RLV5"/>
<dbReference type="Proteomes" id="UP001221898">
    <property type="component" value="Unassembled WGS sequence"/>
</dbReference>
<organism evidence="1 2">
    <name type="scientific">Aldrovandia affinis</name>
    <dbReference type="NCBI Taxonomy" id="143900"/>
    <lineage>
        <taxon>Eukaryota</taxon>
        <taxon>Metazoa</taxon>
        <taxon>Chordata</taxon>
        <taxon>Craniata</taxon>
        <taxon>Vertebrata</taxon>
        <taxon>Euteleostomi</taxon>
        <taxon>Actinopterygii</taxon>
        <taxon>Neopterygii</taxon>
        <taxon>Teleostei</taxon>
        <taxon>Notacanthiformes</taxon>
        <taxon>Halosauridae</taxon>
        <taxon>Aldrovandia</taxon>
    </lineage>
</organism>
<reference evidence="1" key="1">
    <citation type="journal article" date="2023" name="Science">
        <title>Genome structures resolve the early diversification of teleost fishes.</title>
        <authorList>
            <person name="Parey E."/>
            <person name="Louis A."/>
            <person name="Montfort J."/>
            <person name="Bouchez O."/>
            <person name="Roques C."/>
            <person name="Iampietro C."/>
            <person name="Lluch J."/>
            <person name="Castinel A."/>
            <person name="Donnadieu C."/>
            <person name="Desvignes T."/>
            <person name="Floi Bucao C."/>
            <person name="Jouanno E."/>
            <person name="Wen M."/>
            <person name="Mejri S."/>
            <person name="Dirks R."/>
            <person name="Jansen H."/>
            <person name="Henkel C."/>
            <person name="Chen W.J."/>
            <person name="Zahm M."/>
            <person name="Cabau C."/>
            <person name="Klopp C."/>
            <person name="Thompson A.W."/>
            <person name="Robinson-Rechavi M."/>
            <person name="Braasch I."/>
            <person name="Lecointre G."/>
            <person name="Bobe J."/>
            <person name="Postlethwait J.H."/>
            <person name="Berthelot C."/>
            <person name="Roest Crollius H."/>
            <person name="Guiguen Y."/>
        </authorList>
    </citation>
    <scope>NUCLEOTIDE SEQUENCE</scope>
    <source>
        <strain evidence="1">NC1722</strain>
    </source>
</reference>
<evidence type="ECO:0000313" key="2">
    <source>
        <dbReference type="Proteomes" id="UP001221898"/>
    </source>
</evidence>
<protein>
    <submittedName>
        <fullName evidence="1">Uncharacterized protein</fullName>
    </submittedName>
</protein>
<name>A0AAD7RLV5_9TELE</name>
<comment type="caution">
    <text evidence="1">The sequence shown here is derived from an EMBL/GenBank/DDBJ whole genome shotgun (WGS) entry which is preliminary data.</text>
</comment>
<gene>
    <name evidence="1" type="ORF">AAFF_G00174290</name>
</gene>
<accession>A0AAD7RLV5</accession>
<proteinExistence type="predicted"/>